<dbReference type="InterPro" id="IPR013491">
    <property type="entry name" value="Tape_meas_N"/>
</dbReference>
<dbReference type="Pfam" id="PF20155">
    <property type="entry name" value="TMP_3"/>
    <property type="match status" value="1"/>
</dbReference>
<keyword evidence="4" id="KW-1185">Reference proteome</keyword>
<dbReference type="OrthoDB" id="1677957at2"/>
<accession>A0A1G5VKZ0</accession>
<dbReference type="GeneID" id="87755705"/>
<dbReference type="NCBIfam" id="TIGR02675">
    <property type="entry name" value="tape_meas_nterm"/>
    <property type="match status" value="1"/>
</dbReference>
<proteinExistence type="predicted"/>
<evidence type="ECO:0000313" key="3">
    <source>
        <dbReference type="EMBL" id="SDA45735.1"/>
    </source>
</evidence>
<dbReference type="SUPFAM" id="SSF58104">
    <property type="entry name" value="Methyl-accepting chemotaxis protein (MCP) signaling domain"/>
    <property type="match status" value="1"/>
</dbReference>
<dbReference type="AlphaFoldDB" id="A0A1G5VKZ0"/>
<organism evidence="3 4">
    <name type="scientific">Allisonella histaminiformans</name>
    <dbReference type="NCBI Taxonomy" id="209880"/>
    <lineage>
        <taxon>Bacteria</taxon>
        <taxon>Bacillati</taxon>
        <taxon>Bacillota</taxon>
        <taxon>Negativicutes</taxon>
        <taxon>Veillonellales</taxon>
        <taxon>Veillonellaceae</taxon>
        <taxon>Allisonella</taxon>
    </lineage>
</organism>
<name>A0A1G5VKZ0_9FIRM</name>
<evidence type="ECO:0000259" key="2">
    <source>
        <dbReference type="Pfam" id="PF20155"/>
    </source>
</evidence>
<keyword evidence="1" id="KW-0812">Transmembrane</keyword>
<keyword evidence="1" id="KW-0472">Membrane</keyword>
<dbReference type="Proteomes" id="UP000199689">
    <property type="component" value="Unassembled WGS sequence"/>
</dbReference>
<evidence type="ECO:0000256" key="1">
    <source>
        <dbReference type="SAM" id="Phobius"/>
    </source>
</evidence>
<dbReference type="RefSeq" id="WP_091363848.1">
    <property type="nucleotide sequence ID" value="NZ_FMXA01000007.1"/>
</dbReference>
<dbReference type="STRING" id="209880.SAMN02910343_00671"/>
<protein>
    <submittedName>
        <fullName evidence="3">Tape measure domain-containing protein</fullName>
    </submittedName>
</protein>
<dbReference type="EMBL" id="FMXA01000007">
    <property type="protein sequence ID" value="SDA45735.1"/>
    <property type="molecule type" value="Genomic_DNA"/>
</dbReference>
<feature type="transmembrane region" description="Helical" evidence="1">
    <location>
        <begin position="377"/>
        <end position="401"/>
    </location>
</feature>
<sequence length="640" mass="67345">MAGIVETIELHDGMSPVLRQITNQVDSTSNSFSEMKEQVENTAESGGRLKTAFNSMGSVLKSVTGQFALANIAAAAAMKAADFISQIPGKLAKASDEYAGIQARLQMVVGSAQAASDMNDRIFASAMRARGSYEGMLSNVSKIAMTAKEAFPDPKQVVPFVEGIQKLFTIGGTGVEEQKNAMLQLTQALGSGRLQGDEFRSIAEAAPMIEQMIAKEMGVTQGKLKELSSKGLITADVIKDAIFNNMDEINQKFSQMPMTFGQIAQQINNVLQRAFAPALQEISQIANSEGMKSFASVAAQGLMIVGSALSGIISGLSALGSMVMDVGSYIGEWLSAGFVVAESALETFAPVLFTVMGAYLGYQAAIATGWAIANVPAYIHAGIVTLVAAKTAIMAAVTSAWTAVTKGATVAQAMLNVVLSLNPLGIVIGLVVAAIGVWAAWRSSTVGLKQTVAEAFRAIANIVQDSVNIMISAVNGLIKVLNVAAGGINTVFGTHIGKIDEIGHVSGWGDSAYNFVQNDGWKNLIPKFSMPTPQAVGAGAGSGYGNMPDNIQDMADSGRKTADNTQKIADSVDTLDEDLKYLRDIAEREVINKYTTAQVTVEMGGVTNQISNETDIDGIVDSLTLGIQRGMENAAKEVHI</sequence>
<feature type="domain" description="Tape measure protein N-terminal" evidence="2">
    <location>
        <begin position="90"/>
        <end position="275"/>
    </location>
</feature>
<feature type="transmembrane region" description="Helical" evidence="1">
    <location>
        <begin position="344"/>
        <end position="365"/>
    </location>
</feature>
<gene>
    <name evidence="3" type="ORF">SAMN02910343_00671</name>
</gene>
<keyword evidence="1" id="KW-1133">Transmembrane helix</keyword>
<evidence type="ECO:0000313" key="4">
    <source>
        <dbReference type="Proteomes" id="UP000199689"/>
    </source>
</evidence>
<feature type="transmembrane region" description="Helical" evidence="1">
    <location>
        <begin position="301"/>
        <end position="324"/>
    </location>
</feature>
<feature type="transmembrane region" description="Helical" evidence="1">
    <location>
        <begin position="421"/>
        <end position="441"/>
    </location>
</feature>
<reference evidence="3 4" key="1">
    <citation type="submission" date="2016-10" db="EMBL/GenBank/DDBJ databases">
        <authorList>
            <person name="de Groot N.N."/>
        </authorList>
    </citation>
    <scope>NUCLEOTIDE SEQUENCE [LARGE SCALE GENOMIC DNA]</scope>
    <source>
        <strain evidence="3 4">DSM 15230</strain>
    </source>
</reference>